<protein>
    <submittedName>
        <fullName evidence="2">Uncharacterized protein</fullName>
    </submittedName>
</protein>
<dbReference type="EMBL" id="CM000760">
    <property type="protein sequence ID" value="KXG37445.1"/>
    <property type="molecule type" value="Genomic_DNA"/>
</dbReference>
<accession>A0A1B6QHQ0</accession>
<evidence type="ECO:0000313" key="3">
    <source>
        <dbReference type="Proteomes" id="UP000000768"/>
    </source>
</evidence>
<feature type="region of interest" description="Disordered" evidence="1">
    <location>
        <begin position="1"/>
        <end position="40"/>
    </location>
</feature>
<keyword evidence="3" id="KW-1185">Reference proteome</keyword>
<dbReference type="Proteomes" id="UP000000768">
    <property type="component" value="Chromosome 1"/>
</dbReference>
<reference evidence="3" key="2">
    <citation type="journal article" date="2018" name="Plant J.">
        <title>The Sorghum bicolor reference genome: improved assembly, gene annotations, a transcriptome atlas, and signatures of genome organization.</title>
        <authorList>
            <person name="McCormick R.F."/>
            <person name="Truong S.K."/>
            <person name="Sreedasyam A."/>
            <person name="Jenkins J."/>
            <person name="Shu S."/>
            <person name="Sims D."/>
            <person name="Kennedy M."/>
            <person name="Amirebrahimi M."/>
            <person name="Weers B.D."/>
            <person name="McKinley B."/>
            <person name="Mattison A."/>
            <person name="Morishige D.T."/>
            <person name="Grimwood J."/>
            <person name="Schmutz J."/>
            <person name="Mullet J.E."/>
        </authorList>
    </citation>
    <scope>NUCLEOTIDE SEQUENCE [LARGE SCALE GENOMIC DNA]</scope>
    <source>
        <strain evidence="3">cv. BTx623</strain>
    </source>
</reference>
<organism evidence="2 3">
    <name type="scientific">Sorghum bicolor</name>
    <name type="common">Sorghum</name>
    <name type="synonym">Sorghum vulgare</name>
    <dbReference type="NCBI Taxonomy" id="4558"/>
    <lineage>
        <taxon>Eukaryota</taxon>
        <taxon>Viridiplantae</taxon>
        <taxon>Streptophyta</taxon>
        <taxon>Embryophyta</taxon>
        <taxon>Tracheophyta</taxon>
        <taxon>Spermatophyta</taxon>
        <taxon>Magnoliopsida</taxon>
        <taxon>Liliopsida</taxon>
        <taxon>Poales</taxon>
        <taxon>Poaceae</taxon>
        <taxon>PACMAD clade</taxon>
        <taxon>Panicoideae</taxon>
        <taxon>Andropogonodae</taxon>
        <taxon>Andropogoneae</taxon>
        <taxon>Sorghinae</taxon>
        <taxon>Sorghum</taxon>
    </lineage>
</organism>
<dbReference type="Gramene" id="KXG37445">
    <property type="protein sequence ID" value="KXG37445"/>
    <property type="gene ID" value="SORBI_3001G071200"/>
</dbReference>
<name>A0A1B6QHQ0_SORBI</name>
<evidence type="ECO:0000256" key="1">
    <source>
        <dbReference type="SAM" id="MobiDB-lite"/>
    </source>
</evidence>
<evidence type="ECO:0000313" key="2">
    <source>
        <dbReference type="EMBL" id="KXG37445.1"/>
    </source>
</evidence>
<gene>
    <name evidence="2" type="ORF">SORBI_3001G071200</name>
</gene>
<dbReference type="AlphaFoldDB" id="A0A1B6QHQ0"/>
<reference evidence="2 3" key="1">
    <citation type="journal article" date="2009" name="Nature">
        <title>The Sorghum bicolor genome and the diversification of grasses.</title>
        <authorList>
            <person name="Paterson A.H."/>
            <person name="Bowers J.E."/>
            <person name="Bruggmann R."/>
            <person name="Dubchak I."/>
            <person name="Grimwood J."/>
            <person name="Gundlach H."/>
            <person name="Haberer G."/>
            <person name="Hellsten U."/>
            <person name="Mitros T."/>
            <person name="Poliakov A."/>
            <person name="Schmutz J."/>
            <person name="Spannagl M."/>
            <person name="Tang H."/>
            <person name="Wang X."/>
            <person name="Wicker T."/>
            <person name="Bharti A.K."/>
            <person name="Chapman J."/>
            <person name="Feltus F.A."/>
            <person name="Gowik U."/>
            <person name="Grigoriev I.V."/>
            <person name="Lyons E."/>
            <person name="Maher C.A."/>
            <person name="Martis M."/>
            <person name="Narechania A."/>
            <person name="Otillar R.P."/>
            <person name="Penning B.W."/>
            <person name="Salamov A.A."/>
            <person name="Wang Y."/>
            <person name="Zhang L."/>
            <person name="Carpita N.C."/>
            <person name="Freeling M."/>
            <person name="Gingle A.R."/>
            <person name="Hash C.T."/>
            <person name="Keller B."/>
            <person name="Klein P."/>
            <person name="Kresovich S."/>
            <person name="McCann M.C."/>
            <person name="Ming R."/>
            <person name="Peterson D.G."/>
            <person name="Mehboob-ur-Rahman"/>
            <person name="Ware D."/>
            <person name="Westhoff P."/>
            <person name="Mayer K.F."/>
            <person name="Messing J."/>
            <person name="Rokhsar D.S."/>
        </authorList>
    </citation>
    <scope>NUCLEOTIDE SEQUENCE [LARGE SCALE GENOMIC DNA]</scope>
    <source>
        <strain evidence="3">cv. BTx623</strain>
    </source>
</reference>
<dbReference type="InParanoid" id="A0A1B6QHQ0"/>
<sequence>MAGQRRPKGGAAPTYGSSDEEEFSVEVHHGGSQRAHGSQSQLVRVLVHDDKQLEGATDTMAGLYYGDEYMPTVLLAAPC</sequence>
<proteinExistence type="predicted"/>